<dbReference type="Proteomes" id="UP000827976">
    <property type="component" value="Chromosome 4"/>
</dbReference>
<dbReference type="EC" id="2.7.11.1" evidence="1"/>
<keyword evidence="1" id="KW-0808">Transferase</keyword>
<organism evidence="1 2">
    <name type="scientific">Dioscorea alata</name>
    <name type="common">Purple yam</name>
    <dbReference type="NCBI Taxonomy" id="55571"/>
    <lineage>
        <taxon>Eukaryota</taxon>
        <taxon>Viridiplantae</taxon>
        <taxon>Streptophyta</taxon>
        <taxon>Embryophyta</taxon>
        <taxon>Tracheophyta</taxon>
        <taxon>Spermatophyta</taxon>
        <taxon>Magnoliopsida</taxon>
        <taxon>Liliopsida</taxon>
        <taxon>Dioscoreales</taxon>
        <taxon>Dioscoreaceae</taxon>
        <taxon>Dioscorea</taxon>
    </lineage>
</organism>
<evidence type="ECO:0000313" key="1">
    <source>
        <dbReference type="EMBL" id="KAH7686297.1"/>
    </source>
</evidence>
<name>A0ACB7WEB1_DIOAL</name>
<sequence>VINAVKALGAIAGVMGKNDWNFTVDPCTGKGNWIVPSALEDIDSSVTCHCHRDNTCSIVSIRSLKGQNLTGVLPSELRLLQNLQNLDLSRNGLTGEIPEQWISLSLKEL</sequence>
<reference evidence="2" key="1">
    <citation type="journal article" date="2022" name="Nat. Commun.">
        <title>Chromosome evolution and the genetic basis of agronomically important traits in greater yam.</title>
        <authorList>
            <person name="Bredeson J.V."/>
            <person name="Lyons J.B."/>
            <person name="Oniyinde I.O."/>
            <person name="Okereke N.R."/>
            <person name="Kolade O."/>
            <person name="Nnabue I."/>
            <person name="Nwadili C.O."/>
            <person name="Hribova E."/>
            <person name="Parker M."/>
            <person name="Nwogha J."/>
            <person name="Shu S."/>
            <person name="Carlson J."/>
            <person name="Kariba R."/>
            <person name="Muthemba S."/>
            <person name="Knop K."/>
            <person name="Barton G.J."/>
            <person name="Sherwood A.V."/>
            <person name="Lopez-Montes A."/>
            <person name="Asiedu R."/>
            <person name="Jamnadass R."/>
            <person name="Muchugi A."/>
            <person name="Goodstein D."/>
            <person name="Egesi C.N."/>
            <person name="Featherston J."/>
            <person name="Asfaw A."/>
            <person name="Simpson G.G."/>
            <person name="Dolezel J."/>
            <person name="Hendre P.S."/>
            <person name="Van Deynze A."/>
            <person name="Kumar P.L."/>
            <person name="Obidiegwu J.E."/>
            <person name="Bhattacharjee R."/>
            <person name="Rokhsar D.S."/>
        </authorList>
    </citation>
    <scope>NUCLEOTIDE SEQUENCE [LARGE SCALE GENOMIC DNA]</scope>
    <source>
        <strain evidence="2">cv. TDa95/00328</strain>
    </source>
</reference>
<protein>
    <submittedName>
        <fullName evidence="1">Non-specific serine/threonine protein kinase protein</fullName>
        <ecNumber evidence="1">2.7.11.1</ecNumber>
    </submittedName>
</protein>
<dbReference type="EMBL" id="CM037014">
    <property type="protein sequence ID" value="KAH7686297.1"/>
    <property type="molecule type" value="Genomic_DNA"/>
</dbReference>
<gene>
    <name evidence="1" type="ORF">IHE45_04G096200</name>
</gene>
<keyword evidence="1" id="KW-0418">Kinase</keyword>
<feature type="non-terminal residue" evidence="1">
    <location>
        <position position="1"/>
    </location>
</feature>
<evidence type="ECO:0000313" key="2">
    <source>
        <dbReference type="Proteomes" id="UP000827976"/>
    </source>
</evidence>
<keyword evidence="1" id="KW-0723">Serine/threonine-protein kinase</keyword>
<comment type="caution">
    <text evidence="1">The sequence shown here is derived from an EMBL/GenBank/DDBJ whole genome shotgun (WGS) entry which is preliminary data.</text>
</comment>
<keyword evidence="2" id="KW-1185">Reference proteome</keyword>
<accession>A0ACB7WEB1</accession>
<proteinExistence type="predicted"/>